<reference evidence="10 11" key="1">
    <citation type="journal article" date="2016" name="Nat. Commun.">
        <title>Thousands of microbial genomes shed light on interconnected biogeochemical processes in an aquifer system.</title>
        <authorList>
            <person name="Anantharaman K."/>
            <person name="Brown C.T."/>
            <person name="Hug L.A."/>
            <person name="Sharon I."/>
            <person name="Castelle C.J."/>
            <person name="Probst A.J."/>
            <person name="Thomas B.C."/>
            <person name="Singh A."/>
            <person name="Wilkins M.J."/>
            <person name="Karaoz U."/>
            <person name="Brodie E.L."/>
            <person name="Williams K.H."/>
            <person name="Hubbard S.S."/>
            <person name="Banfield J.F."/>
        </authorList>
    </citation>
    <scope>NUCLEOTIDE SEQUENCE [LARGE SCALE GENOMIC DNA]</scope>
</reference>
<dbReference type="InterPro" id="IPR036890">
    <property type="entry name" value="HATPase_C_sf"/>
</dbReference>
<dbReference type="EMBL" id="METQ01000048">
    <property type="protein sequence ID" value="OGC08761.1"/>
    <property type="molecule type" value="Genomic_DNA"/>
</dbReference>
<evidence type="ECO:0000256" key="4">
    <source>
        <dbReference type="ARBA" id="ARBA00022679"/>
    </source>
</evidence>
<organism evidence="10 11">
    <name type="scientific">candidate division WOR-1 bacterium RIFCSPLOWO2_12_FULL_45_9</name>
    <dbReference type="NCBI Taxonomy" id="1802568"/>
    <lineage>
        <taxon>Bacteria</taxon>
        <taxon>Bacillati</taxon>
        <taxon>Saganbacteria</taxon>
    </lineage>
</organism>
<evidence type="ECO:0000256" key="2">
    <source>
        <dbReference type="ARBA" id="ARBA00012438"/>
    </source>
</evidence>
<dbReference type="Gene3D" id="1.10.287.130">
    <property type="match status" value="1"/>
</dbReference>
<dbReference type="InterPro" id="IPR004358">
    <property type="entry name" value="Sig_transdc_His_kin-like_C"/>
</dbReference>
<evidence type="ECO:0000256" key="3">
    <source>
        <dbReference type="ARBA" id="ARBA00022553"/>
    </source>
</evidence>
<dbReference type="InterPro" id="IPR003594">
    <property type="entry name" value="HATPase_dom"/>
</dbReference>
<dbReference type="SMART" id="SM00387">
    <property type="entry name" value="HATPase_c"/>
    <property type="match status" value="1"/>
</dbReference>
<dbReference type="PRINTS" id="PR00344">
    <property type="entry name" value="BCTRLSENSOR"/>
</dbReference>
<protein>
    <recommendedName>
        <fullName evidence="2">histidine kinase</fullName>
        <ecNumber evidence="2">2.7.13.3</ecNumber>
    </recommendedName>
</protein>
<evidence type="ECO:0000256" key="6">
    <source>
        <dbReference type="ARBA" id="ARBA00022777"/>
    </source>
</evidence>
<keyword evidence="7" id="KW-0067">ATP-binding</keyword>
<evidence type="ECO:0000313" key="10">
    <source>
        <dbReference type="EMBL" id="OGC08761.1"/>
    </source>
</evidence>
<dbReference type="STRING" id="1802568.A3F86_05285"/>
<dbReference type="GO" id="GO:0000156">
    <property type="term" value="F:phosphorelay response regulator activity"/>
    <property type="evidence" value="ECO:0007669"/>
    <property type="project" value="TreeGrafter"/>
</dbReference>
<dbReference type="CDD" id="cd00082">
    <property type="entry name" value="HisKA"/>
    <property type="match status" value="1"/>
</dbReference>
<keyword evidence="4" id="KW-0808">Transferase</keyword>
<evidence type="ECO:0000256" key="5">
    <source>
        <dbReference type="ARBA" id="ARBA00022741"/>
    </source>
</evidence>
<dbReference type="PROSITE" id="PS50109">
    <property type="entry name" value="HIS_KIN"/>
    <property type="match status" value="1"/>
</dbReference>
<sequence length="458" mass="51225">MKNMRIVSGIHQATGQVINHGVSSPYQRAIEQLQRLRVDLQDCRSRPRFIQSLADCLAETIRADRVVFYRITEQGDIQAYVANDPSYVEESHYRDPRPAEGPLKSVQETKGFQFFPSIDDGEQFFFSATGQVTSSSLFGQLDETVTQRYKHDFGANFGSSASMALLFGCLFERDHVYGVIKADWFLSGRHPFEFGFDNETILDIPALITGEAAVHLTSFEQRMALDAQAQAAQRTMRMVTDLMSRVEHDLKSSLNAALGYLTLLARKPGDPARAEKILEVAPGNIHRMIDYITQVVAPLIRGGNFEIPIKAIETNLSRAFTDELKLLHDVTINNDVPETVILDPLHFRSILYGLIENAEKYGSPGDPIQIVFSSIEESGIKYLKVRVIDRGRGIEAKNLEKIFERKTQLDDSASGSGMGLYLYHELVTRLGGKIWAESDGLGHGSTFVFTVPIRTTDL</sequence>
<dbReference type="GO" id="GO:0030295">
    <property type="term" value="F:protein kinase activator activity"/>
    <property type="evidence" value="ECO:0007669"/>
    <property type="project" value="TreeGrafter"/>
</dbReference>
<feature type="domain" description="Histidine kinase" evidence="9">
    <location>
        <begin position="245"/>
        <end position="455"/>
    </location>
</feature>
<dbReference type="InterPro" id="IPR005467">
    <property type="entry name" value="His_kinase_dom"/>
</dbReference>
<evidence type="ECO:0000259" key="9">
    <source>
        <dbReference type="PROSITE" id="PS50109"/>
    </source>
</evidence>
<dbReference type="Gene3D" id="3.30.565.10">
    <property type="entry name" value="Histidine kinase-like ATPase, C-terminal domain"/>
    <property type="match status" value="1"/>
</dbReference>
<gene>
    <name evidence="10" type="ORF">A3F86_05285</name>
</gene>
<proteinExistence type="predicted"/>
<dbReference type="Proteomes" id="UP000179095">
    <property type="component" value="Unassembled WGS sequence"/>
</dbReference>
<dbReference type="PANTHER" id="PTHR42878">
    <property type="entry name" value="TWO-COMPONENT HISTIDINE KINASE"/>
    <property type="match status" value="1"/>
</dbReference>
<evidence type="ECO:0000256" key="1">
    <source>
        <dbReference type="ARBA" id="ARBA00000085"/>
    </source>
</evidence>
<evidence type="ECO:0000313" key="11">
    <source>
        <dbReference type="Proteomes" id="UP000179095"/>
    </source>
</evidence>
<comment type="catalytic activity">
    <reaction evidence="1">
        <text>ATP + protein L-histidine = ADP + protein N-phospho-L-histidine.</text>
        <dbReference type="EC" id="2.7.13.3"/>
    </reaction>
</comment>
<keyword evidence="5" id="KW-0547">Nucleotide-binding</keyword>
<dbReference type="SUPFAM" id="SSF55874">
    <property type="entry name" value="ATPase domain of HSP90 chaperone/DNA topoisomerase II/histidine kinase"/>
    <property type="match status" value="1"/>
</dbReference>
<dbReference type="PANTHER" id="PTHR42878:SF7">
    <property type="entry name" value="SENSOR HISTIDINE KINASE GLRK"/>
    <property type="match status" value="1"/>
</dbReference>
<dbReference type="InterPro" id="IPR050351">
    <property type="entry name" value="BphY/WalK/GraS-like"/>
</dbReference>
<keyword evidence="8" id="KW-0902">Two-component regulatory system</keyword>
<dbReference type="InterPro" id="IPR036097">
    <property type="entry name" value="HisK_dim/P_sf"/>
</dbReference>
<dbReference type="GO" id="GO:0007234">
    <property type="term" value="P:osmosensory signaling via phosphorelay pathway"/>
    <property type="evidence" value="ECO:0007669"/>
    <property type="project" value="TreeGrafter"/>
</dbReference>
<dbReference type="AlphaFoldDB" id="A0A1F4RKR7"/>
<dbReference type="Pfam" id="PF02518">
    <property type="entry name" value="HATPase_c"/>
    <property type="match status" value="1"/>
</dbReference>
<name>A0A1F4RKR7_UNCSA</name>
<keyword evidence="3" id="KW-0597">Phosphoprotein</keyword>
<comment type="caution">
    <text evidence="10">The sequence shown here is derived from an EMBL/GenBank/DDBJ whole genome shotgun (WGS) entry which is preliminary data.</text>
</comment>
<dbReference type="GO" id="GO:0005524">
    <property type="term" value="F:ATP binding"/>
    <property type="evidence" value="ECO:0007669"/>
    <property type="project" value="UniProtKB-KW"/>
</dbReference>
<dbReference type="EC" id="2.7.13.3" evidence="2"/>
<dbReference type="GO" id="GO:0000155">
    <property type="term" value="F:phosphorelay sensor kinase activity"/>
    <property type="evidence" value="ECO:0007669"/>
    <property type="project" value="InterPro"/>
</dbReference>
<evidence type="ECO:0000256" key="8">
    <source>
        <dbReference type="ARBA" id="ARBA00023012"/>
    </source>
</evidence>
<evidence type="ECO:0000256" key="7">
    <source>
        <dbReference type="ARBA" id="ARBA00022840"/>
    </source>
</evidence>
<dbReference type="InterPro" id="IPR003661">
    <property type="entry name" value="HisK_dim/P_dom"/>
</dbReference>
<dbReference type="SUPFAM" id="SSF47384">
    <property type="entry name" value="Homodimeric domain of signal transducing histidine kinase"/>
    <property type="match status" value="1"/>
</dbReference>
<dbReference type="SUPFAM" id="SSF55781">
    <property type="entry name" value="GAF domain-like"/>
    <property type="match status" value="1"/>
</dbReference>
<accession>A0A1F4RKR7</accession>
<keyword evidence="6" id="KW-0418">Kinase</keyword>